<proteinExistence type="predicted"/>
<gene>
    <name evidence="1" type="ORF">GCM10008024_17480</name>
    <name evidence="2" type="ORF">SAMN05444006_108203</name>
</gene>
<dbReference type="Pfam" id="PF05045">
    <property type="entry name" value="RgpF"/>
    <property type="match status" value="1"/>
</dbReference>
<dbReference type="EMBL" id="BNAB01000007">
    <property type="protein sequence ID" value="GHE01589.1"/>
    <property type="molecule type" value="Genomic_DNA"/>
</dbReference>
<organism evidence="1 4">
    <name type="scientific">Allgaiera indica</name>
    <dbReference type="NCBI Taxonomy" id="765699"/>
    <lineage>
        <taxon>Bacteria</taxon>
        <taxon>Pseudomonadati</taxon>
        <taxon>Pseudomonadota</taxon>
        <taxon>Alphaproteobacteria</taxon>
        <taxon>Rhodobacterales</taxon>
        <taxon>Paracoccaceae</taxon>
        <taxon>Allgaiera</taxon>
    </lineage>
</organism>
<accession>A0AAN4UR96</accession>
<dbReference type="Pfam" id="PF14307">
    <property type="entry name" value="Glyco_tran_WbsX"/>
    <property type="match status" value="1"/>
</dbReference>
<dbReference type="AlphaFoldDB" id="A0AAN4UR96"/>
<dbReference type="PANTHER" id="PTHR41244">
    <property type="entry name" value="RHAMNAN SYNTHESIS F"/>
    <property type="match status" value="1"/>
</dbReference>
<dbReference type="RefSeq" id="WP_081825144.1">
    <property type="nucleotide sequence ID" value="NZ_BNAB01000007.1"/>
</dbReference>
<protein>
    <submittedName>
        <fullName evidence="2">Rhamnan synthesis protein F</fullName>
    </submittedName>
</protein>
<reference evidence="1" key="1">
    <citation type="journal article" date="2014" name="Int. J. Syst. Evol. Microbiol.">
        <title>Complete genome sequence of Corynebacterium casei LMG S-19264T (=DSM 44701T), isolated from a smear-ripened cheese.</title>
        <authorList>
            <consortium name="US DOE Joint Genome Institute (JGI-PGF)"/>
            <person name="Walter F."/>
            <person name="Albersmeier A."/>
            <person name="Kalinowski J."/>
            <person name="Ruckert C."/>
        </authorList>
    </citation>
    <scope>NUCLEOTIDE SEQUENCE</scope>
    <source>
        <strain evidence="1">CGMCC 1.10859</strain>
    </source>
</reference>
<dbReference type="Gene3D" id="3.20.20.80">
    <property type="entry name" value="Glycosidases"/>
    <property type="match status" value="1"/>
</dbReference>
<reference evidence="2 3" key="2">
    <citation type="submission" date="2016-10" db="EMBL/GenBank/DDBJ databases">
        <authorList>
            <person name="Varghese N."/>
            <person name="Submissions S."/>
        </authorList>
    </citation>
    <scope>NUCLEOTIDE SEQUENCE [LARGE SCALE GENOMIC DNA]</scope>
    <source>
        <strain evidence="2 3">DSM 24802</strain>
    </source>
</reference>
<dbReference type="EMBL" id="FNOB01000008">
    <property type="protein sequence ID" value="SDW98404.1"/>
    <property type="molecule type" value="Genomic_DNA"/>
</dbReference>
<name>A0AAN4UR96_9RHOB</name>
<evidence type="ECO:0000313" key="3">
    <source>
        <dbReference type="Proteomes" id="UP000199541"/>
    </source>
</evidence>
<keyword evidence="3" id="KW-1185">Reference proteome</keyword>
<dbReference type="Proteomes" id="UP000199541">
    <property type="component" value="Unassembled WGS sequence"/>
</dbReference>
<evidence type="ECO:0000313" key="1">
    <source>
        <dbReference type="EMBL" id="GHE01589.1"/>
    </source>
</evidence>
<dbReference type="PANTHER" id="PTHR41244:SF1">
    <property type="entry name" value="GLYCOSYLTRANSFERASE"/>
    <property type="match status" value="1"/>
</dbReference>
<evidence type="ECO:0000313" key="2">
    <source>
        <dbReference type="EMBL" id="SDW98404.1"/>
    </source>
</evidence>
<dbReference type="Proteomes" id="UP000634647">
    <property type="component" value="Unassembled WGS sequence"/>
</dbReference>
<sequence>MSATGWIDRTFLHTPIWGRGLHRARVLVRFLLPAPWRWSYAREMRCSRLFDRQFYRTTNPHLHPLFRAWPERHFAIFGEAMGLRPNPDFCPRAYLALNPDLAGQTAAPFRHYLRAGRHELRPTKTLPPVDRTLPIRPPVLRPRPATAPIALVVHIYYHDMWPEIAAAIDAAGLEHDLFVTITHKGPPSEALRDRIALSHPRARVILMPNHGRDIFPFLHLANAGLLDGYSAIGKLHTKKSPHRQDGDHWRRHLIGGILPGSDTADLLARFLADPQAGFWVADGQQYEGDEWWGSNRRKVAHLLHRVEIRDDDFALSFPAGSIYWMKPLMLTMLKGLRLNQAIFEPETGQVDGTLAHAVERALGHLVQAAGMRIVQTSQLIETPPPPAPVRPGFVSAAYLPQFHPTEENDAWWGKGFTEWASVTRAQPQFPGHHQPMLPGELGFYDLRLTEVMARQAQLARGAGIDAFCVYHYWFDGKRVLQQPMERLLASPETDFPFYLCWANESWRRNWDGLSGEVLLKQGYAPGFEAALARDLMPYMRDPRYARPDGIRPRFVIYRPEDMPEPAANIARLRAAWRDLGLGEVELGAIRFHVAGENPVEQSLFDFWIEMPPHGLVQGPDILFGGPRGNRLGLAPAEGFEGLIYDYAAVIRNSLRADAARPDRLIAGVMPSWDNTARRGAAGHIAYGANPARFNHWLSQLGAARLGASYRGELFINAWNEWAEKAMLEPSEQYGRACLDILAQWTGATQR</sequence>
<dbReference type="InterPro" id="IPR032719">
    <property type="entry name" value="WbsX"/>
</dbReference>
<reference evidence="1" key="3">
    <citation type="submission" date="2023-06" db="EMBL/GenBank/DDBJ databases">
        <authorList>
            <person name="Sun Q."/>
            <person name="Zhou Y."/>
        </authorList>
    </citation>
    <scope>NUCLEOTIDE SEQUENCE</scope>
    <source>
        <strain evidence="1">CGMCC 1.10859</strain>
    </source>
</reference>
<dbReference type="InterPro" id="IPR007739">
    <property type="entry name" value="RgpF"/>
</dbReference>
<evidence type="ECO:0000313" key="4">
    <source>
        <dbReference type="Proteomes" id="UP000634647"/>
    </source>
</evidence>
<comment type="caution">
    <text evidence="1">The sequence shown here is derived from an EMBL/GenBank/DDBJ whole genome shotgun (WGS) entry which is preliminary data.</text>
</comment>
<dbReference type="CDD" id="cd11579">
    <property type="entry name" value="Glyco_tran_WbsX"/>
    <property type="match status" value="1"/>
</dbReference>